<dbReference type="InterPro" id="IPR056077">
    <property type="entry name" value="DUF7660"/>
</dbReference>
<evidence type="ECO:0000313" key="3">
    <source>
        <dbReference type="Proteomes" id="UP000502665"/>
    </source>
</evidence>
<gene>
    <name evidence="2" type="ORF">G9272_14465</name>
</gene>
<protein>
    <recommendedName>
        <fullName evidence="1">DUF7660 domain-containing protein</fullName>
    </recommendedName>
</protein>
<dbReference type="Proteomes" id="UP000502665">
    <property type="component" value="Chromosome"/>
</dbReference>
<dbReference type="AlphaFoldDB" id="A0A6M4X2C2"/>
<accession>A0A6M4X2C2</accession>
<feature type="domain" description="DUF7660" evidence="1">
    <location>
        <begin position="12"/>
        <end position="84"/>
    </location>
</feature>
<evidence type="ECO:0000259" key="1">
    <source>
        <dbReference type="Pfam" id="PF24693"/>
    </source>
</evidence>
<dbReference type="EMBL" id="CP049838">
    <property type="protein sequence ID" value="QJT06818.1"/>
    <property type="molecule type" value="Genomic_DNA"/>
</dbReference>
<dbReference type="Pfam" id="PF24693">
    <property type="entry name" value="DUF7660"/>
    <property type="match status" value="1"/>
</dbReference>
<organism evidence="2 3">
    <name type="scientific">Streptomyces asoensis</name>
    <dbReference type="NCBI Taxonomy" id="249586"/>
    <lineage>
        <taxon>Bacteria</taxon>
        <taxon>Bacillati</taxon>
        <taxon>Actinomycetota</taxon>
        <taxon>Actinomycetes</taxon>
        <taxon>Kitasatosporales</taxon>
        <taxon>Streptomycetaceae</taxon>
        <taxon>Streptomyces</taxon>
    </lineage>
</organism>
<name>A0A6M4X2C2_9ACTN</name>
<proteinExistence type="predicted"/>
<sequence length="84" mass="9622">MSLDDQADRVVTREDFVVFLAAALADLRDRPEEWENRTLENFLDAWGAWVGDMPGWCANRGEAVPEQPDWHLLAAMVMAARIYE</sequence>
<evidence type="ECO:0000313" key="2">
    <source>
        <dbReference type="EMBL" id="QJT06818.1"/>
    </source>
</evidence>
<keyword evidence="3" id="KW-1185">Reference proteome</keyword>
<reference evidence="2" key="1">
    <citation type="submission" date="2020-03" db="EMBL/GenBank/DDBJ databases">
        <title>Molecular networking-based the target discovery of potent antiproliferative macrolactams: 5/6/7/16 polycyclic ansamycins and glycosylated trienomycin from Streptomyces cacaoi subsp. asoensis.</title>
        <authorList>
            <person name="Liu L.-L."/>
        </authorList>
    </citation>
    <scope>NUCLEOTIDE SEQUENCE [LARGE SCALE GENOMIC DNA]</scope>
    <source>
        <strain evidence="2">H2S5</strain>
    </source>
</reference>